<dbReference type="CDD" id="cd18785">
    <property type="entry name" value="SF2_C"/>
    <property type="match status" value="1"/>
</dbReference>
<evidence type="ECO:0000313" key="4">
    <source>
        <dbReference type="Proteomes" id="UP001176117"/>
    </source>
</evidence>
<dbReference type="Pfam" id="PF00271">
    <property type="entry name" value="Helicase_C"/>
    <property type="match status" value="1"/>
</dbReference>
<dbReference type="Proteomes" id="UP001176117">
    <property type="component" value="Unassembled WGS sequence"/>
</dbReference>
<dbReference type="GO" id="GO:0036121">
    <property type="term" value="F:double-stranded DNA helicase activity"/>
    <property type="evidence" value="ECO:0007669"/>
    <property type="project" value="TreeGrafter"/>
</dbReference>
<dbReference type="Gene3D" id="3.40.50.300">
    <property type="entry name" value="P-loop containing nucleotide triphosphate hydrolases"/>
    <property type="match status" value="2"/>
</dbReference>
<dbReference type="Pfam" id="PF04851">
    <property type="entry name" value="ResIII"/>
    <property type="match status" value="1"/>
</dbReference>
<dbReference type="SMART" id="SM00490">
    <property type="entry name" value="HELICc"/>
    <property type="match status" value="1"/>
</dbReference>
<proteinExistence type="predicted"/>
<dbReference type="PANTHER" id="PTHR47396">
    <property type="entry name" value="TYPE I RESTRICTION ENZYME ECOKI R PROTEIN"/>
    <property type="match status" value="1"/>
</dbReference>
<dbReference type="SUPFAM" id="SSF52540">
    <property type="entry name" value="P-loop containing nucleoside triphosphate hydrolases"/>
    <property type="match status" value="1"/>
</dbReference>
<evidence type="ECO:0000259" key="2">
    <source>
        <dbReference type="PROSITE" id="PS51194"/>
    </source>
</evidence>
<gene>
    <name evidence="3" type="ORF">NBU54_14030</name>
</gene>
<dbReference type="InterPro" id="IPR006935">
    <property type="entry name" value="Helicase/UvrB_N"/>
</dbReference>
<dbReference type="PROSITE" id="PS51192">
    <property type="entry name" value="HELICASE_ATP_BIND_1"/>
    <property type="match status" value="1"/>
</dbReference>
<keyword evidence="4" id="KW-1185">Reference proteome</keyword>
<dbReference type="InterPro" id="IPR014001">
    <property type="entry name" value="Helicase_ATP-bd"/>
</dbReference>
<dbReference type="GO" id="GO:0061749">
    <property type="term" value="F:forked DNA-dependent helicase activity"/>
    <property type="evidence" value="ECO:0007669"/>
    <property type="project" value="TreeGrafter"/>
</dbReference>
<evidence type="ECO:0000259" key="1">
    <source>
        <dbReference type="PROSITE" id="PS51192"/>
    </source>
</evidence>
<dbReference type="RefSeq" id="WP_035067942.1">
    <property type="nucleotide sequence ID" value="NZ_JAMOGB010000020.1"/>
</dbReference>
<dbReference type="GO" id="GO:0005524">
    <property type="term" value="F:ATP binding"/>
    <property type="evidence" value="ECO:0007669"/>
    <property type="project" value="InterPro"/>
</dbReference>
<dbReference type="InterPro" id="IPR050742">
    <property type="entry name" value="Helicase_Restrict-Modif_Enz"/>
</dbReference>
<dbReference type="PANTHER" id="PTHR47396:SF1">
    <property type="entry name" value="ATP-DEPENDENT HELICASE IRC3-RELATED"/>
    <property type="match status" value="1"/>
</dbReference>
<accession>A0AAW7TPP2</accession>
<dbReference type="SMART" id="SM00487">
    <property type="entry name" value="DEXDc"/>
    <property type="match status" value="1"/>
</dbReference>
<dbReference type="GO" id="GO:0000403">
    <property type="term" value="F:Y-form DNA binding"/>
    <property type="evidence" value="ECO:0007669"/>
    <property type="project" value="TreeGrafter"/>
</dbReference>
<evidence type="ECO:0000313" key="3">
    <source>
        <dbReference type="EMBL" id="MDO0878780.1"/>
    </source>
</evidence>
<dbReference type="InterPro" id="IPR001650">
    <property type="entry name" value="Helicase_C-like"/>
</dbReference>
<dbReference type="InterPro" id="IPR027417">
    <property type="entry name" value="P-loop_NTPase"/>
</dbReference>
<dbReference type="EMBL" id="JAMOGB010000020">
    <property type="protein sequence ID" value="MDO0878780.1"/>
    <property type="molecule type" value="Genomic_DNA"/>
</dbReference>
<keyword evidence="3" id="KW-0347">Helicase</keyword>
<keyword evidence="3" id="KW-0378">Hydrolase</keyword>
<name>A0AAW7TPP2_9BACL</name>
<organism evidence="3 4">
    <name type="scientific">Anoxybacillus gonensis</name>
    <dbReference type="NCBI Taxonomy" id="198467"/>
    <lineage>
        <taxon>Bacteria</taxon>
        <taxon>Bacillati</taxon>
        <taxon>Bacillota</taxon>
        <taxon>Bacilli</taxon>
        <taxon>Bacillales</taxon>
        <taxon>Anoxybacillaceae</taxon>
        <taxon>Anoxybacillus</taxon>
    </lineage>
</organism>
<keyword evidence="3" id="KW-0067">ATP-binding</keyword>
<protein>
    <submittedName>
        <fullName evidence="3">DEAD/DEAH box helicase</fullName>
    </submittedName>
</protein>
<dbReference type="PROSITE" id="PS51194">
    <property type="entry name" value="HELICASE_CTER"/>
    <property type="match status" value="1"/>
</dbReference>
<dbReference type="GO" id="GO:0016787">
    <property type="term" value="F:hydrolase activity"/>
    <property type="evidence" value="ECO:0007669"/>
    <property type="project" value="InterPro"/>
</dbReference>
<keyword evidence="3" id="KW-0547">Nucleotide-binding</keyword>
<feature type="domain" description="Helicase C-terminal" evidence="2">
    <location>
        <begin position="302"/>
        <end position="455"/>
    </location>
</feature>
<dbReference type="CDD" id="cd17926">
    <property type="entry name" value="DEXHc_RE"/>
    <property type="match status" value="1"/>
</dbReference>
<comment type="caution">
    <text evidence="3">The sequence shown here is derived from an EMBL/GenBank/DDBJ whole genome shotgun (WGS) entry which is preliminary data.</text>
</comment>
<sequence length="457" mass="52142">MLNIYVSDDIRLKVEEIPEELHSMLKKALTLPNPAYEQALKYGNGFTKIPKKIRLYDENEGFLIVPRGVANKIVFFLKQNNIPYKIHDQRLVLPEVPFQSRIMLRDYQKEAVNKLMQVTQGFLVSPCGSGKTVMMVELMTRIKQPTLFIVHQKELMDQIINTAVALTDVTKQEIGVIGSGKRTVGKRMTVATIQTLNRMDIDEIKDNFGAIFIDEAHHLAAKSFYEVISKFPAKYRLAVSATPERADGLSKMVYACSGPVIHEIKQSQVPTIIPSLKVIHTDFDTDTYEHMEVIKQLVEDNARNQLIVDTIKKEAPGHFSLVLSDRVEHLEILKSMIARALPHLKVEILTGALKKKERNKIMQQAKNKEIDILLATQLAREGLDIPHLDRLFMTFPKKSASTVQQEVGRVMRPAEGKIDAIVFDFFDFKHGILKSQFYKRVKVYEKIGMTVRKEVFV</sequence>
<feature type="domain" description="Helicase ATP-binding" evidence="1">
    <location>
        <begin position="112"/>
        <end position="261"/>
    </location>
</feature>
<reference evidence="3" key="1">
    <citation type="submission" date="2022-05" db="EMBL/GenBank/DDBJ databases">
        <title>Genome-based reclassification of Anoxybacillus salavatliensis Cihan et al. as a later heterotypic synonym of Anoxybacillus gonensis Belduz et al. 2003.</title>
        <authorList>
            <person name="Inan Bektas K."/>
            <person name="Guler H.I."/>
            <person name="Belduz A.O."/>
            <person name="Canakci S."/>
        </authorList>
    </citation>
    <scope>NUCLEOTIDE SEQUENCE</scope>
    <source>
        <strain evidence="3">NCIMB 13933</strain>
    </source>
</reference>
<dbReference type="AlphaFoldDB" id="A0AAW7TPP2"/>